<gene>
    <name evidence="1" type="ORF">P12002L_0028</name>
</gene>
<reference evidence="1 2" key="1">
    <citation type="journal article" date="2015" name="Stand. Genomic Sci.">
        <title>Complete genome sequences of bacteriophages P12002L and P12002S, two lytic phages that infect a marine Polaribacter strain.</title>
        <authorList>
            <person name="Kang I."/>
            <person name="Jang H."/>
            <person name="Cho J.-C."/>
        </authorList>
    </citation>
    <scope>NUCLEOTIDE SEQUENCE [LARGE SCALE GENOMIC DNA]</scope>
</reference>
<keyword evidence="2" id="KW-1185">Reference proteome</keyword>
<dbReference type="RefSeq" id="YP_009209688.1">
    <property type="nucleotide sequence ID" value="NC_028924.1"/>
</dbReference>
<protein>
    <submittedName>
        <fullName evidence="1">Uncharacterized protein</fullName>
    </submittedName>
</protein>
<dbReference type="EMBL" id="KR136259">
    <property type="protein sequence ID" value="AKG94202.1"/>
    <property type="molecule type" value="Genomic_DNA"/>
</dbReference>
<sequence>MAVIKKLKITFRDDNNVSVEDNLSLVINTGSFTFNFTETFKTIRTSSNQVSLATSGDLHVENAKNFNQSINLDGVGGIKLVSNFFLDSVLLEFTNENYFIESYFGSLIEDDKVFILETTEEPLIPKTLFINSYESNALDVCGKVNAILDVTGGNGNYNVYVNTVLTVSNEVTPITVTLTRGGVDNIRVTDTLGETIGTISSTTPRKLISSDITNTVINLSSGTTINISVSYISPYVSPYAYSLDGVNYQEENVYTSLAEGDYTIYVKDNLGCVTTKSISIDGYTDLTETVFSISEINPFIFSKYEGGKKNYLNTLSCNELRQIAYPYYQNYLEEDVITTQFKTNAKYINVFTIDSDLNTNELSTVKRTENIGLSAKSTCTYFDLGDGKSGVYFGVVDLLNPLNDDVIGDANYGFTLPEWANKEGGLVAIEGLGQVPIDGVGYSETYQSFILEFNIAFSGSSDRKISAEYNLQPYEIYEFLTTMSNEPLSFNIVIEVGTDSDNIDFTYISEKIKRVEDEEFLFDINYYTDDKRNLGDMVYQTGIKNKIRLKGYTTYLGEQTTDGYNGDKEYYPTDNTVYRSEKLSFMRVSTAMAHKLRLVFAHSYININGIEYKLSEVPEVPEKAFNNLKNFFVTLKSGGNQILSDSQEVIVGTTESLEIGAGITAIKGKSLILWTKTKG</sequence>
<dbReference type="OrthoDB" id="29423at10239"/>
<organism evidence="1 2">
    <name type="scientific">Polaribacter phage P12002L</name>
    <dbReference type="NCBI Taxonomy" id="1647386"/>
    <lineage>
        <taxon>Viruses</taxon>
        <taxon>Duplodnaviria</taxon>
        <taxon>Heunggongvirae</taxon>
        <taxon>Uroviricota</taxon>
        <taxon>Caudoviricetes</taxon>
        <taxon>Incheonvirus</taxon>
        <taxon>Incheonvirus P12002L</taxon>
    </lineage>
</organism>
<dbReference type="GeneID" id="26636107"/>
<accession>A0A0F7IKF4</accession>
<name>A0A0F7IKF4_9CAUD</name>
<proteinExistence type="predicted"/>
<evidence type="ECO:0000313" key="1">
    <source>
        <dbReference type="EMBL" id="AKG94202.1"/>
    </source>
</evidence>
<dbReference type="Proteomes" id="UP000204415">
    <property type="component" value="Segment"/>
</dbReference>
<evidence type="ECO:0000313" key="2">
    <source>
        <dbReference type="Proteomes" id="UP000204415"/>
    </source>
</evidence>
<dbReference type="KEGG" id="vg:26636107"/>